<evidence type="ECO:0000313" key="2">
    <source>
        <dbReference type="Proteomes" id="UP000677812"/>
    </source>
</evidence>
<gene>
    <name evidence="1" type="ORF">KB213_12470</name>
</gene>
<feature type="non-terminal residue" evidence="1">
    <location>
        <position position="1"/>
    </location>
</feature>
<dbReference type="PANTHER" id="PTHR35008:SF4">
    <property type="entry name" value="BLL4482 PROTEIN"/>
    <property type="match status" value="1"/>
</dbReference>
<reference evidence="1 2" key="1">
    <citation type="submission" date="2021-04" db="EMBL/GenBank/DDBJ databases">
        <title>The complete genome sequence of Neokomagataea sp. TBRC 2177.</title>
        <authorList>
            <person name="Charoenyingcharoen P."/>
            <person name="Yukphan P."/>
        </authorList>
    </citation>
    <scope>NUCLEOTIDE SEQUENCE [LARGE SCALE GENOMIC DNA]</scope>
    <source>
        <strain evidence="1 2">TBRC 2177</strain>
    </source>
</reference>
<keyword evidence="2" id="KW-1185">Reference proteome</keyword>
<feature type="non-terminal residue" evidence="1">
    <location>
        <position position="74"/>
    </location>
</feature>
<name>A0ABS5EAB8_9PROT</name>
<dbReference type="PANTHER" id="PTHR35008">
    <property type="entry name" value="BLL4482 PROTEIN-RELATED"/>
    <property type="match status" value="1"/>
</dbReference>
<organism evidence="1 2">
    <name type="scientific">Neokomagataea anthophila</name>
    <dbReference type="NCBI Taxonomy" id="2826925"/>
    <lineage>
        <taxon>Bacteria</taxon>
        <taxon>Pseudomonadati</taxon>
        <taxon>Pseudomonadota</taxon>
        <taxon>Alphaproteobacteria</taxon>
        <taxon>Acetobacterales</taxon>
        <taxon>Acetobacteraceae</taxon>
        <taxon>Neokomagataea</taxon>
    </lineage>
</organism>
<dbReference type="EMBL" id="JAGRQH010000201">
    <property type="protein sequence ID" value="MBR0560850.1"/>
    <property type="molecule type" value="Genomic_DNA"/>
</dbReference>
<dbReference type="InterPro" id="IPR051459">
    <property type="entry name" value="Cytochrome_c-type_DH"/>
</dbReference>
<proteinExistence type="predicted"/>
<comment type="caution">
    <text evidence="1">The sequence shown here is derived from an EMBL/GenBank/DDBJ whole genome shotgun (WGS) entry which is preliminary data.</text>
</comment>
<accession>A0ABS5EAB8</accession>
<evidence type="ECO:0000313" key="1">
    <source>
        <dbReference type="EMBL" id="MBR0560850.1"/>
    </source>
</evidence>
<protein>
    <submittedName>
        <fullName evidence="1">Cytochrome c</fullName>
    </submittedName>
</protein>
<dbReference type="InterPro" id="IPR036909">
    <property type="entry name" value="Cyt_c-like_dom_sf"/>
</dbReference>
<dbReference type="SUPFAM" id="SSF46626">
    <property type="entry name" value="Cytochrome c"/>
    <property type="match status" value="1"/>
</dbReference>
<dbReference type="Proteomes" id="UP000677812">
    <property type="component" value="Unassembled WGS sequence"/>
</dbReference>
<sequence length="74" mass="8565">YLYPAMPYTSNARLTDRDIKDLYAYYMNGVLPIDKAAPLTKLPFPNNIRISMWGWDLFFANAKPFVPDPKHSVI</sequence>